<name>A0ABN7WT83_GIGMA</name>
<comment type="caution">
    <text evidence="2">The sequence shown here is derived from an EMBL/GenBank/DDBJ whole genome shotgun (WGS) entry which is preliminary data.</text>
</comment>
<feature type="compositionally biased region" description="Basic and acidic residues" evidence="1">
    <location>
        <begin position="369"/>
        <end position="392"/>
    </location>
</feature>
<dbReference type="EMBL" id="CAJVQB010062505">
    <property type="protein sequence ID" value="CAG8840285.1"/>
    <property type="molecule type" value="Genomic_DNA"/>
</dbReference>
<feature type="region of interest" description="Disordered" evidence="1">
    <location>
        <begin position="365"/>
        <end position="397"/>
    </location>
</feature>
<accession>A0ABN7WT83</accession>
<sequence>MSDTKSIELHNIMNDDEHLANVDYFTDKEGDIESRINTGTNTEIASLIINNSEKETSMLFTGKILANWHGQHYESNSSKKTGSKKILCPWHVNASCSKLKNPNSLVFINKIIDTHNHELSVDAITFEQEKKFSNEMINDIEFLTQHCRIGTTIQRRYLEAFKFTGGMIAISRIEGINACLKRLLYNSNISLCELMHEIHKLLDQEDKQNQYRYWKLTIPTVKNIVHANFLFMESLYYSASLLDRDIAFDNEAEIVISDAEEDYIENPKATLQQLLEIIEPDNINEIWEIKIEISLQENDKLMTYLYAIDKEKIDLTKKQTNIYEQKVLYGTLYGMYKKALQKALQTKSNSRRLIEVLQKFTNMDEDKEELSSSKDSTKRLKASHEITQDKGKQQRCKKCGNYGHYQKNYK</sequence>
<dbReference type="Proteomes" id="UP000789901">
    <property type="component" value="Unassembled WGS sequence"/>
</dbReference>
<keyword evidence="3" id="KW-1185">Reference proteome</keyword>
<gene>
    <name evidence="2" type="ORF">GMARGA_LOCUS34840</name>
</gene>
<feature type="non-terminal residue" evidence="2">
    <location>
        <position position="410"/>
    </location>
</feature>
<evidence type="ECO:0000313" key="3">
    <source>
        <dbReference type="Proteomes" id="UP000789901"/>
    </source>
</evidence>
<organism evidence="2 3">
    <name type="scientific">Gigaspora margarita</name>
    <dbReference type="NCBI Taxonomy" id="4874"/>
    <lineage>
        <taxon>Eukaryota</taxon>
        <taxon>Fungi</taxon>
        <taxon>Fungi incertae sedis</taxon>
        <taxon>Mucoromycota</taxon>
        <taxon>Glomeromycotina</taxon>
        <taxon>Glomeromycetes</taxon>
        <taxon>Diversisporales</taxon>
        <taxon>Gigasporaceae</taxon>
        <taxon>Gigaspora</taxon>
    </lineage>
</organism>
<evidence type="ECO:0000313" key="2">
    <source>
        <dbReference type="EMBL" id="CAG8840285.1"/>
    </source>
</evidence>
<reference evidence="2 3" key="1">
    <citation type="submission" date="2021-06" db="EMBL/GenBank/DDBJ databases">
        <authorList>
            <person name="Kallberg Y."/>
            <person name="Tangrot J."/>
            <person name="Rosling A."/>
        </authorList>
    </citation>
    <scope>NUCLEOTIDE SEQUENCE [LARGE SCALE GENOMIC DNA]</scope>
    <source>
        <strain evidence="2 3">120-4 pot B 10/14</strain>
    </source>
</reference>
<protein>
    <submittedName>
        <fullName evidence="2">2596_t:CDS:1</fullName>
    </submittedName>
</protein>
<evidence type="ECO:0000256" key="1">
    <source>
        <dbReference type="SAM" id="MobiDB-lite"/>
    </source>
</evidence>
<proteinExistence type="predicted"/>